<dbReference type="PANTHER" id="PTHR11138:SF5">
    <property type="entry name" value="METHIONYL-TRNA FORMYLTRANSFERASE, MITOCHONDRIAL"/>
    <property type="match status" value="1"/>
</dbReference>
<reference evidence="2 3" key="1">
    <citation type="submission" date="2018-08" db="EMBL/GenBank/DDBJ databases">
        <title>Neisseria zalophi ATCC BAA-2455 complete genome.</title>
        <authorList>
            <person name="Veseli I.A."/>
            <person name="Buttler R."/>
            <person name="Mascarenhas dos Santos A.C."/>
            <person name="Pombert J.-F."/>
        </authorList>
    </citation>
    <scope>NUCLEOTIDE SEQUENCE [LARGE SCALE GENOMIC DNA]</scope>
    <source>
        <strain evidence="2 3">ATCC BAA-2455</strain>
    </source>
</reference>
<feature type="domain" description="Formyl transferase N-terminal" evidence="1">
    <location>
        <begin position="67"/>
        <end position="159"/>
    </location>
</feature>
<evidence type="ECO:0000259" key="1">
    <source>
        <dbReference type="Pfam" id="PF00551"/>
    </source>
</evidence>
<keyword evidence="3" id="KW-1185">Reference proteome</keyword>
<name>A0A5J6PWE6_9NEIS</name>
<proteinExistence type="predicted"/>
<dbReference type="Pfam" id="PF00551">
    <property type="entry name" value="Formyl_trans_N"/>
    <property type="match status" value="1"/>
</dbReference>
<gene>
    <name evidence="2" type="ORF">D0T92_00435</name>
</gene>
<dbReference type="InterPro" id="IPR002376">
    <property type="entry name" value="Formyl_transf_N"/>
</dbReference>
<dbReference type="OrthoDB" id="9802815at2"/>
<evidence type="ECO:0000313" key="3">
    <source>
        <dbReference type="Proteomes" id="UP000325713"/>
    </source>
</evidence>
<dbReference type="InterPro" id="IPR036477">
    <property type="entry name" value="Formyl_transf_N_sf"/>
</dbReference>
<evidence type="ECO:0000313" key="2">
    <source>
        <dbReference type="EMBL" id="QEY25162.1"/>
    </source>
</evidence>
<dbReference type="CDD" id="cd08369">
    <property type="entry name" value="FMT_core"/>
    <property type="match status" value="1"/>
</dbReference>
<dbReference type="Proteomes" id="UP000325713">
    <property type="component" value="Chromosome"/>
</dbReference>
<dbReference type="AlphaFoldDB" id="A0A5J6PWE6"/>
<dbReference type="KEGG" id="nzl:D0T92_00435"/>
<dbReference type="Gene3D" id="3.40.50.12230">
    <property type="match status" value="1"/>
</dbReference>
<keyword evidence="2" id="KW-0808">Transferase</keyword>
<protein>
    <submittedName>
        <fullName evidence="2">Formyl transferase</fullName>
    </submittedName>
</protein>
<organism evidence="2 3">
    <name type="scientific">Neisseria zalophi</name>
    <dbReference type="NCBI Taxonomy" id="640030"/>
    <lineage>
        <taxon>Bacteria</taxon>
        <taxon>Pseudomonadati</taxon>
        <taxon>Pseudomonadota</taxon>
        <taxon>Betaproteobacteria</taxon>
        <taxon>Neisseriales</taxon>
        <taxon>Neisseriaceae</taxon>
        <taxon>Neisseria</taxon>
    </lineage>
</organism>
<accession>A0A5J6PWE6</accession>
<dbReference type="GO" id="GO:0005829">
    <property type="term" value="C:cytosol"/>
    <property type="evidence" value="ECO:0007669"/>
    <property type="project" value="TreeGrafter"/>
</dbReference>
<dbReference type="SUPFAM" id="SSF53328">
    <property type="entry name" value="Formyltransferase"/>
    <property type="match status" value="1"/>
</dbReference>
<dbReference type="EMBL" id="CP031700">
    <property type="protein sequence ID" value="QEY25162.1"/>
    <property type="molecule type" value="Genomic_DNA"/>
</dbReference>
<dbReference type="PANTHER" id="PTHR11138">
    <property type="entry name" value="METHIONYL-TRNA FORMYLTRANSFERASE"/>
    <property type="match status" value="1"/>
</dbReference>
<sequence length="260" mass="29155">MTKILFMGRKKVSAALLEFLMHQADVEIVGVLTDSHLQGSPTAAAANRLGLPLYTFDTALQAMREGRLKYDLGVSVLYWRKLRDEFLTTPVRGTINFHPAILPEYKGTGGYNLAIMDKLSEWGISAHYIDDSIDTGDLIEVVRFPMNPDTETAQSLEQESMRVLEHFARRLIMQAIGSTEKLPTYPNIGGSYTSRAEMEAMKAIRPGDDVERKIRAFWFPPYDGAYIEIDGKKYTLINRQILEEVAPKDSTSLFAGQADA</sequence>
<dbReference type="RefSeq" id="WP_151049186.1">
    <property type="nucleotide sequence ID" value="NZ_CP031700.1"/>
</dbReference>
<dbReference type="GO" id="GO:0004479">
    <property type="term" value="F:methionyl-tRNA formyltransferase activity"/>
    <property type="evidence" value="ECO:0007669"/>
    <property type="project" value="TreeGrafter"/>
</dbReference>